<dbReference type="EMBL" id="MPZS01000001">
    <property type="protein sequence ID" value="OOY12337.1"/>
    <property type="molecule type" value="Genomic_DNA"/>
</dbReference>
<evidence type="ECO:0000313" key="2">
    <source>
        <dbReference type="Proteomes" id="UP000242224"/>
    </source>
</evidence>
<accession>A0ABX3MLN8</accession>
<name>A0ABX3MLN8_9RHOB</name>
<reference evidence="1 2" key="1">
    <citation type="submission" date="2016-11" db="EMBL/GenBank/DDBJ databases">
        <title>A multilocus sequence analysis scheme for characterization of bacteria in the genus Thioclava.</title>
        <authorList>
            <person name="Liu Y."/>
            <person name="Shao Z."/>
        </authorList>
    </citation>
    <scope>NUCLEOTIDE SEQUENCE [LARGE SCALE GENOMIC DNA]</scope>
    <source>
        <strain evidence="1 2">11.10-0-13</strain>
    </source>
</reference>
<protein>
    <submittedName>
        <fullName evidence="1">Uncharacterized protein</fullName>
    </submittedName>
</protein>
<sequence length="111" mass="12379">MFQQPNRIDTLNTMAREAIDALDALPAETLRGAERDRDVCERLVTEGDVVGEEFREVGADLLRHLARVDPEEGFAQELDRSMRRLRDAINASYSMAVAFGAERATSIQQAA</sequence>
<dbReference type="RefSeq" id="WP_078573033.1">
    <property type="nucleotide sequence ID" value="NZ_MPZS01000001.1"/>
</dbReference>
<organism evidence="1 2">
    <name type="scientific">Thioclava marina</name>
    <dbReference type="NCBI Taxonomy" id="1915077"/>
    <lineage>
        <taxon>Bacteria</taxon>
        <taxon>Pseudomonadati</taxon>
        <taxon>Pseudomonadota</taxon>
        <taxon>Alphaproteobacteria</taxon>
        <taxon>Rhodobacterales</taxon>
        <taxon>Paracoccaceae</taxon>
        <taxon>Thioclava</taxon>
    </lineage>
</organism>
<proteinExistence type="predicted"/>
<dbReference type="Proteomes" id="UP000242224">
    <property type="component" value="Unassembled WGS sequence"/>
</dbReference>
<evidence type="ECO:0000313" key="1">
    <source>
        <dbReference type="EMBL" id="OOY12337.1"/>
    </source>
</evidence>
<gene>
    <name evidence="1" type="ORF">BMG00_00240</name>
</gene>
<keyword evidence="2" id="KW-1185">Reference proteome</keyword>
<comment type="caution">
    <text evidence="1">The sequence shown here is derived from an EMBL/GenBank/DDBJ whole genome shotgun (WGS) entry which is preliminary data.</text>
</comment>